<proteinExistence type="predicted"/>
<dbReference type="GO" id="GO:0003700">
    <property type="term" value="F:DNA-binding transcription factor activity"/>
    <property type="evidence" value="ECO:0007669"/>
    <property type="project" value="InterPro"/>
</dbReference>
<dbReference type="PROSITE" id="PS00041">
    <property type="entry name" value="HTH_ARAC_FAMILY_1"/>
    <property type="match status" value="1"/>
</dbReference>
<name>A0A2W7R4L2_9BACT</name>
<dbReference type="InterPro" id="IPR018062">
    <property type="entry name" value="HTH_AraC-typ_CS"/>
</dbReference>
<comment type="caution">
    <text evidence="5">The sequence shown here is derived from an EMBL/GenBank/DDBJ whole genome shotgun (WGS) entry which is preliminary data.</text>
</comment>
<evidence type="ECO:0000256" key="1">
    <source>
        <dbReference type="ARBA" id="ARBA00023015"/>
    </source>
</evidence>
<dbReference type="Pfam" id="PF12833">
    <property type="entry name" value="HTH_18"/>
    <property type="match status" value="1"/>
</dbReference>
<dbReference type="PROSITE" id="PS01124">
    <property type="entry name" value="HTH_ARAC_FAMILY_2"/>
    <property type="match status" value="1"/>
</dbReference>
<protein>
    <submittedName>
        <fullName evidence="5">AraC family transcriptional regulator</fullName>
    </submittedName>
</protein>
<dbReference type="Gene3D" id="1.10.10.60">
    <property type="entry name" value="Homeodomain-like"/>
    <property type="match status" value="1"/>
</dbReference>
<dbReference type="InterPro" id="IPR009057">
    <property type="entry name" value="Homeodomain-like_sf"/>
</dbReference>
<dbReference type="EMBL" id="QKZT01000005">
    <property type="protein sequence ID" value="PZX54136.1"/>
    <property type="molecule type" value="Genomic_DNA"/>
</dbReference>
<evidence type="ECO:0000259" key="4">
    <source>
        <dbReference type="PROSITE" id="PS01124"/>
    </source>
</evidence>
<keyword evidence="2" id="KW-0238">DNA-binding</keyword>
<dbReference type="SUPFAM" id="SSF46689">
    <property type="entry name" value="Homeodomain-like"/>
    <property type="match status" value="1"/>
</dbReference>
<accession>A0A2W7R4L2</accession>
<evidence type="ECO:0000313" key="5">
    <source>
        <dbReference type="EMBL" id="PZX54136.1"/>
    </source>
</evidence>
<keyword evidence="3" id="KW-0804">Transcription</keyword>
<dbReference type="AlphaFoldDB" id="A0A2W7R4L2"/>
<dbReference type="OrthoDB" id="952277at2"/>
<dbReference type="InterPro" id="IPR018060">
    <property type="entry name" value="HTH_AraC"/>
</dbReference>
<sequence length="187" mass="21600">MPELYIKNMVCPRCIASVKEVMYQLNLPYSSIELGKIKVDFLPTNSQKSLLAEQLHSRGLKLLEEGKATLISQIKTILIEQIQHSDENLTENYSSYISEKLMHEYTYLSRLFSQVEGVTIEKYITKLKIERVKELIFYNEKSLSEIADLLGYSSVAYLSSQFKKETGMTPSFFKKHNGKNRKSLDQI</sequence>
<dbReference type="GO" id="GO:0043565">
    <property type="term" value="F:sequence-specific DNA binding"/>
    <property type="evidence" value="ECO:0007669"/>
    <property type="project" value="InterPro"/>
</dbReference>
<keyword evidence="1" id="KW-0805">Transcription regulation</keyword>
<dbReference type="RefSeq" id="WP_111317677.1">
    <property type="nucleotide sequence ID" value="NZ_QKZT01000005.1"/>
</dbReference>
<feature type="domain" description="HTH araC/xylS-type" evidence="4">
    <location>
        <begin position="72"/>
        <end position="176"/>
    </location>
</feature>
<evidence type="ECO:0000313" key="6">
    <source>
        <dbReference type="Proteomes" id="UP000248882"/>
    </source>
</evidence>
<gene>
    <name evidence="5" type="ORF">LV85_01475</name>
</gene>
<dbReference type="Proteomes" id="UP000248882">
    <property type="component" value="Unassembled WGS sequence"/>
</dbReference>
<reference evidence="5 6" key="1">
    <citation type="submission" date="2018-06" db="EMBL/GenBank/DDBJ databases">
        <title>Genomic Encyclopedia of Archaeal and Bacterial Type Strains, Phase II (KMG-II): from individual species to whole genera.</title>
        <authorList>
            <person name="Goeker M."/>
        </authorList>
    </citation>
    <scope>NUCLEOTIDE SEQUENCE [LARGE SCALE GENOMIC DNA]</scope>
    <source>
        <strain evidence="5 6">DSM 19830</strain>
    </source>
</reference>
<evidence type="ECO:0000256" key="2">
    <source>
        <dbReference type="ARBA" id="ARBA00023125"/>
    </source>
</evidence>
<dbReference type="PANTHER" id="PTHR43280:SF28">
    <property type="entry name" value="HTH-TYPE TRANSCRIPTIONAL ACTIVATOR RHAS"/>
    <property type="match status" value="1"/>
</dbReference>
<evidence type="ECO:0000256" key="3">
    <source>
        <dbReference type="ARBA" id="ARBA00023163"/>
    </source>
</evidence>
<dbReference type="PANTHER" id="PTHR43280">
    <property type="entry name" value="ARAC-FAMILY TRANSCRIPTIONAL REGULATOR"/>
    <property type="match status" value="1"/>
</dbReference>
<organism evidence="5 6">
    <name type="scientific">Algoriphagus chordae</name>
    <dbReference type="NCBI Taxonomy" id="237019"/>
    <lineage>
        <taxon>Bacteria</taxon>
        <taxon>Pseudomonadati</taxon>
        <taxon>Bacteroidota</taxon>
        <taxon>Cytophagia</taxon>
        <taxon>Cytophagales</taxon>
        <taxon>Cyclobacteriaceae</taxon>
        <taxon>Algoriphagus</taxon>
    </lineage>
</organism>
<dbReference type="SMART" id="SM00342">
    <property type="entry name" value="HTH_ARAC"/>
    <property type="match status" value="1"/>
</dbReference>
<keyword evidence="6" id="KW-1185">Reference proteome</keyword>